<feature type="transmembrane region" description="Helical" evidence="8">
    <location>
        <begin position="111"/>
        <end position="128"/>
    </location>
</feature>
<keyword evidence="5 8" id="KW-1133">Transmembrane helix</keyword>
<feature type="transmembrane region" description="Helical" evidence="8">
    <location>
        <begin position="233"/>
        <end position="262"/>
    </location>
</feature>
<evidence type="ECO:0000256" key="4">
    <source>
        <dbReference type="ARBA" id="ARBA00022692"/>
    </source>
</evidence>
<evidence type="ECO:0000256" key="5">
    <source>
        <dbReference type="ARBA" id="ARBA00022989"/>
    </source>
</evidence>
<name>H5SPC8_9CHLR</name>
<keyword evidence="4 8" id="KW-0812">Transmembrane</keyword>
<keyword evidence="7" id="KW-0460">Magnesium</keyword>
<dbReference type="PANTHER" id="PTHR22926:SF3">
    <property type="entry name" value="UNDECAPRENYL-PHOSPHATE ALPHA-N-ACETYLGLUCOSAMINYL 1-PHOSPHATE TRANSFERASE"/>
    <property type="match status" value="1"/>
</dbReference>
<evidence type="ECO:0000256" key="7">
    <source>
        <dbReference type="PIRSR" id="PIRSR600715-1"/>
    </source>
</evidence>
<dbReference type="AlphaFoldDB" id="H5SPC8"/>
<organism evidence="9">
    <name type="scientific">uncultured Chloroflexota bacterium</name>
    <dbReference type="NCBI Taxonomy" id="166587"/>
    <lineage>
        <taxon>Bacteria</taxon>
        <taxon>Bacillati</taxon>
        <taxon>Chloroflexota</taxon>
        <taxon>environmental samples</taxon>
    </lineage>
</organism>
<dbReference type="EMBL" id="AP011791">
    <property type="protein sequence ID" value="BAL58014.1"/>
    <property type="molecule type" value="Genomic_DNA"/>
</dbReference>
<feature type="transmembrane region" description="Helical" evidence="8">
    <location>
        <begin position="194"/>
        <end position="213"/>
    </location>
</feature>
<keyword evidence="3 9" id="KW-0808">Transferase</keyword>
<dbReference type="GO" id="GO:0009103">
    <property type="term" value="P:lipopolysaccharide biosynthetic process"/>
    <property type="evidence" value="ECO:0007669"/>
    <property type="project" value="TreeGrafter"/>
</dbReference>
<dbReference type="GO" id="GO:0046872">
    <property type="term" value="F:metal ion binding"/>
    <property type="evidence" value="ECO:0007669"/>
    <property type="project" value="UniProtKB-KW"/>
</dbReference>
<feature type="transmembrane region" description="Helical" evidence="8">
    <location>
        <begin position="46"/>
        <end position="70"/>
    </location>
</feature>
<keyword evidence="6 8" id="KW-0472">Membrane</keyword>
<evidence type="ECO:0000256" key="8">
    <source>
        <dbReference type="SAM" id="Phobius"/>
    </source>
</evidence>
<keyword evidence="7" id="KW-0479">Metal-binding</keyword>
<proteinExistence type="predicted"/>
<feature type="binding site" evidence="7">
    <location>
        <position position="162"/>
    </location>
    <ligand>
        <name>Mg(2+)</name>
        <dbReference type="ChEBI" id="CHEBI:18420"/>
    </ligand>
</feature>
<evidence type="ECO:0000313" key="9">
    <source>
        <dbReference type="EMBL" id="BAL58014.1"/>
    </source>
</evidence>
<dbReference type="PANTHER" id="PTHR22926">
    <property type="entry name" value="PHOSPHO-N-ACETYLMURAMOYL-PENTAPEPTIDE-TRANSFERASE"/>
    <property type="match status" value="1"/>
</dbReference>
<feature type="transmembrane region" description="Helical" evidence="8">
    <location>
        <begin position="293"/>
        <end position="312"/>
    </location>
</feature>
<feature type="transmembrane region" description="Helical" evidence="8">
    <location>
        <begin position="170"/>
        <end position="187"/>
    </location>
</feature>
<evidence type="ECO:0000256" key="3">
    <source>
        <dbReference type="ARBA" id="ARBA00022679"/>
    </source>
</evidence>
<accession>H5SPC8</accession>
<dbReference type="GO" id="GO:0044038">
    <property type="term" value="P:cell wall macromolecule biosynthetic process"/>
    <property type="evidence" value="ECO:0007669"/>
    <property type="project" value="TreeGrafter"/>
</dbReference>
<protein>
    <submittedName>
        <fullName evidence="9">Glycosyl transferase family protein</fullName>
    </submittedName>
</protein>
<reference evidence="9" key="1">
    <citation type="journal article" date="2005" name="Environ. Microbiol.">
        <title>Genetic and functional properties of uncultivated thermophilic crenarchaeotes from a subsurface gold mine as revealed by analysis of genome fragments.</title>
        <authorList>
            <person name="Nunoura T."/>
            <person name="Hirayama H."/>
            <person name="Takami H."/>
            <person name="Oida H."/>
            <person name="Nishi S."/>
            <person name="Shimamura S."/>
            <person name="Suzuki Y."/>
            <person name="Inagaki F."/>
            <person name="Takai K."/>
            <person name="Nealson K.H."/>
            <person name="Horikoshi K."/>
        </authorList>
    </citation>
    <scope>NUCLEOTIDE SEQUENCE</scope>
</reference>
<dbReference type="Pfam" id="PF00953">
    <property type="entry name" value="Glycos_transf_4"/>
    <property type="match status" value="1"/>
</dbReference>
<comment type="cofactor">
    <cofactor evidence="7">
        <name>Mg(2+)</name>
        <dbReference type="ChEBI" id="CHEBI:18420"/>
    </cofactor>
</comment>
<evidence type="ECO:0000256" key="2">
    <source>
        <dbReference type="ARBA" id="ARBA00022475"/>
    </source>
</evidence>
<sequence length="340" mass="37529">MNYLLVFLLAFFLSLTITPLSGWLGRRLRITDRPGGRRQHQGEVPRSGGVALFAGFAGAGLLVFGLSAAGFWPPMGAEDRKLLTGVLVGSGVIFALGLWDDRQELSAWPQFGGQFGVALIAIFFDIIIERVTLPIKGYTIFPFWITYPLTIFWVMGMINTVNWLDGLDGLAAGVTAIASLLFAVHAYRLGQDMVAFFPLALAAACLGFLPFNFHPARVFMGSSGSMFLGYALATLSILAPAKVATALLVLGIPITDVAWVTIQRWRRQKNPMLAGRDHLHYRLLEYGLSQRQIVFFYYTFCTTFGLLALLITAPLFKLVALMVMGLLTVGLLWWLARRSR</sequence>
<dbReference type="InterPro" id="IPR000715">
    <property type="entry name" value="Glycosyl_transferase_4"/>
</dbReference>
<dbReference type="GO" id="GO:0016780">
    <property type="term" value="F:phosphotransferase activity, for other substituted phosphate groups"/>
    <property type="evidence" value="ECO:0007669"/>
    <property type="project" value="InterPro"/>
</dbReference>
<gene>
    <name evidence="9" type="ORF">HGMM_F53H06C12</name>
</gene>
<dbReference type="GO" id="GO:0071555">
    <property type="term" value="P:cell wall organization"/>
    <property type="evidence" value="ECO:0007669"/>
    <property type="project" value="TreeGrafter"/>
</dbReference>
<dbReference type="GO" id="GO:0005886">
    <property type="term" value="C:plasma membrane"/>
    <property type="evidence" value="ECO:0007669"/>
    <property type="project" value="UniProtKB-SubCell"/>
</dbReference>
<reference evidence="9" key="2">
    <citation type="journal article" date="2012" name="PLoS ONE">
        <title>A Deeply Branching Thermophilic Bacterium with an Ancient Acetyl-CoA Pathway Dominates a Subsurface Ecosystem.</title>
        <authorList>
            <person name="Takami H."/>
            <person name="Noguchi H."/>
            <person name="Takaki Y."/>
            <person name="Uchiyama I."/>
            <person name="Toyoda A."/>
            <person name="Nishi S."/>
            <person name="Chee G.-J."/>
            <person name="Arai W."/>
            <person name="Nunoura T."/>
            <person name="Itoh T."/>
            <person name="Hattori M."/>
            <person name="Takai K."/>
        </authorList>
    </citation>
    <scope>NUCLEOTIDE SEQUENCE</scope>
</reference>
<feature type="transmembrane region" description="Helical" evidence="8">
    <location>
        <begin position="82"/>
        <end position="99"/>
    </location>
</feature>
<evidence type="ECO:0000256" key="1">
    <source>
        <dbReference type="ARBA" id="ARBA00004651"/>
    </source>
</evidence>
<keyword evidence="2" id="KW-1003">Cell membrane</keyword>
<feature type="transmembrane region" description="Helical" evidence="8">
    <location>
        <begin position="140"/>
        <end position="158"/>
    </location>
</feature>
<evidence type="ECO:0000256" key="6">
    <source>
        <dbReference type="ARBA" id="ARBA00023136"/>
    </source>
</evidence>
<feature type="transmembrane region" description="Helical" evidence="8">
    <location>
        <begin position="318"/>
        <end position="336"/>
    </location>
</feature>
<comment type="subcellular location">
    <subcellularLocation>
        <location evidence="1">Cell membrane</location>
        <topology evidence="1">Multi-pass membrane protein</topology>
    </subcellularLocation>
</comment>
<dbReference type="CDD" id="cd06853">
    <property type="entry name" value="GT_WecA_like"/>
    <property type="match status" value="1"/>
</dbReference>